<name>A0A412KTW7_9FIRM</name>
<evidence type="ECO:0000313" key="4">
    <source>
        <dbReference type="Proteomes" id="UP000285981"/>
    </source>
</evidence>
<evidence type="ECO:0000313" key="2">
    <source>
        <dbReference type="EMBL" id="RHF79070.1"/>
    </source>
</evidence>
<evidence type="ECO:0000313" key="3">
    <source>
        <dbReference type="Proteomes" id="UP000285666"/>
    </source>
</evidence>
<dbReference type="AlphaFoldDB" id="A0A412KTW7"/>
<gene>
    <name evidence="2" type="ORF">DW658_06570</name>
    <name evidence="1" type="ORF">DWX78_03905</name>
</gene>
<protein>
    <submittedName>
        <fullName evidence="1">Uncharacterized protein</fullName>
    </submittedName>
</protein>
<reference evidence="3 4" key="1">
    <citation type="submission" date="2018-08" db="EMBL/GenBank/DDBJ databases">
        <title>A genome reference for cultivated species of the human gut microbiota.</title>
        <authorList>
            <person name="Zou Y."/>
            <person name="Xue W."/>
            <person name="Luo G."/>
        </authorList>
    </citation>
    <scope>NUCLEOTIDE SEQUENCE [LARGE SCALE GENOMIC DNA]</scope>
    <source>
        <strain evidence="1 4">AF21-25</strain>
        <strain evidence="2 3">AM23-7AC</strain>
    </source>
</reference>
<proteinExistence type="predicted"/>
<organism evidence="1 4">
    <name type="scientific">Dorea formicigenerans</name>
    <dbReference type="NCBI Taxonomy" id="39486"/>
    <lineage>
        <taxon>Bacteria</taxon>
        <taxon>Bacillati</taxon>
        <taxon>Bacillota</taxon>
        <taxon>Clostridia</taxon>
        <taxon>Lachnospirales</taxon>
        <taxon>Lachnospiraceae</taxon>
        <taxon>Dorea</taxon>
    </lineage>
</organism>
<dbReference type="EMBL" id="QRHN01000007">
    <property type="protein sequence ID" value="RHF79070.1"/>
    <property type="molecule type" value="Genomic_DNA"/>
</dbReference>
<accession>A0A412KTW7</accession>
<comment type="caution">
    <text evidence="1">The sequence shown here is derived from an EMBL/GenBank/DDBJ whole genome shotgun (WGS) entry which is preliminary data.</text>
</comment>
<evidence type="ECO:0000313" key="1">
    <source>
        <dbReference type="EMBL" id="RGS72061.1"/>
    </source>
</evidence>
<dbReference type="Proteomes" id="UP000285981">
    <property type="component" value="Unassembled WGS sequence"/>
</dbReference>
<dbReference type="EMBL" id="QRVU01000013">
    <property type="protein sequence ID" value="RGS72061.1"/>
    <property type="molecule type" value="Genomic_DNA"/>
</dbReference>
<sequence>MAKKRDKKNKLRGKWLRGIIIHFRYDTEESAYVDFIRKNVVSFETAVCKKYEKSRKSTCFQNFWK</sequence>
<dbReference type="Proteomes" id="UP000285666">
    <property type="component" value="Unassembled WGS sequence"/>
</dbReference>